<evidence type="ECO:0000313" key="2">
    <source>
        <dbReference type="EMBL" id="MED6178694.1"/>
    </source>
</evidence>
<proteinExistence type="predicted"/>
<gene>
    <name evidence="2" type="ORF">PIB30_110037</name>
</gene>
<feature type="non-terminal residue" evidence="2">
    <location>
        <position position="1"/>
    </location>
</feature>
<dbReference type="Proteomes" id="UP001341840">
    <property type="component" value="Unassembled WGS sequence"/>
</dbReference>
<accession>A0ABU6W047</accession>
<evidence type="ECO:0000313" key="3">
    <source>
        <dbReference type="Proteomes" id="UP001341840"/>
    </source>
</evidence>
<feature type="region of interest" description="Disordered" evidence="1">
    <location>
        <begin position="37"/>
        <end position="58"/>
    </location>
</feature>
<reference evidence="2 3" key="1">
    <citation type="journal article" date="2023" name="Plants (Basel)">
        <title>Bridging the Gap: Combining Genomics and Transcriptomics Approaches to Understand Stylosanthes scabra, an Orphan Legume from the Brazilian Caatinga.</title>
        <authorList>
            <person name="Ferreira-Neto J.R.C."/>
            <person name="da Silva M.D."/>
            <person name="Binneck E."/>
            <person name="de Melo N.F."/>
            <person name="da Silva R.H."/>
            <person name="de Melo A.L.T.M."/>
            <person name="Pandolfi V."/>
            <person name="Bustamante F.O."/>
            <person name="Brasileiro-Vidal A.C."/>
            <person name="Benko-Iseppon A.M."/>
        </authorList>
    </citation>
    <scope>NUCLEOTIDE SEQUENCE [LARGE SCALE GENOMIC DNA]</scope>
    <source>
        <tissue evidence="2">Leaves</tissue>
    </source>
</reference>
<comment type="caution">
    <text evidence="2">The sequence shown here is derived from an EMBL/GenBank/DDBJ whole genome shotgun (WGS) entry which is preliminary data.</text>
</comment>
<name>A0ABU6W047_9FABA</name>
<dbReference type="EMBL" id="JASCZI010157021">
    <property type="protein sequence ID" value="MED6178694.1"/>
    <property type="molecule type" value="Genomic_DNA"/>
</dbReference>
<feature type="non-terminal residue" evidence="2">
    <location>
        <position position="66"/>
    </location>
</feature>
<feature type="compositionally biased region" description="Polar residues" evidence="1">
    <location>
        <begin position="37"/>
        <end position="54"/>
    </location>
</feature>
<sequence length="66" mass="7689">SNKDKQTFHFNPEIERTLHNCNLIQDDQSSAAQVNYVGSQSRPQHNDPHSNTYNPGWRNHPNFIWG</sequence>
<keyword evidence="3" id="KW-1185">Reference proteome</keyword>
<organism evidence="2 3">
    <name type="scientific">Stylosanthes scabra</name>
    <dbReference type="NCBI Taxonomy" id="79078"/>
    <lineage>
        <taxon>Eukaryota</taxon>
        <taxon>Viridiplantae</taxon>
        <taxon>Streptophyta</taxon>
        <taxon>Embryophyta</taxon>
        <taxon>Tracheophyta</taxon>
        <taxon>Spermatophyta</taxon>
        <taxon>Magnoliopsida</taxon>
        <taxon>eudicotyledons</taxon>
        <taxon>Gunneridae</taxon>
        <taxon>Pentapetalae</taxon>
        <taxon>rosids</taxon>
        <taxon>fabids</taxon>
        <taxon>Fabales</taxon>
        <taxon>Fabaceae</taxon>
        <taxon>Papilionoideae</taxon>
        <taxon>50 kb inversion clade</taxon>
        <taxon>dalbergioids sensu lato</taxon>
        <taxon>Dalbergieae</taxon>
        <taxon>Pterocarpus clade</taxon>
        <taxon>Stylosanthes</taxon>
    </lineage>
</organism>
<protein>
    <submittedName>
        <fullName evidence="2">Uncharacterized protein</fullName>
    </submittedName>
</protein>
<evidence type="ECO:0000256" key="1">
    <source>
        <dbReference type="SAM" id="MobiDB-lite"/>
    </source>
</evidence>